<gene>
    <name evidence="4" type="primary">LOC103518659</name>
</gene>
<dbReference type="PANTHER" id="PTHR23349:SF108">
    <property type="entry name" value="BHLH DOMAIN-CONTAINING PROTEIN"/>
    <property type="match status" value="1"/>
</dbReference>
<dbReference type="SUPFAM" id="SSF47459">
    <property type="entry name" value="HLH, helix-loop-helix DNA-binding domain"/>
    <property type="match status" value="1"/>
</dbReference>
<evidence type="ECO:0000256" key="1">
    <source>
        <dbReference type="ARBA" id="ARBA00023125"/>
    </source>
</evidence>
<dbReference type="GO" id="GO:0000981">
    <property type="term" value="F:DNA-binding transcription factor activity, RNA polymerase II-specific"/>
    <property type="evidence" value="ECO:0007669"/>
    <property type="project" value="TreeGrafter"/>
</dbReference>
<dbReference type="InterPro" id="IPR036638">
    <property type="entry name" value="HLH_DNA-bd_sf"/>
</dbReference>
<organism evidence="3 4">
    <name type="scientific">Diaphorina citri</name>
    <name type="common">Asian citrus psyllid</name>
    <dbReference type="NCBI Taxonomy" id="121845"/>
    <lineage>
        <taxon>Eukaryota</taxon>
        <taxon>Metazoa</taxon>
        <taxon>Ecdysozoa</taxon>
        <taxon>Arthropoda</taxon>
        <taxon>Hexapoda</taxon>
        <taxon>Insecta</taxon>
        <taxon>Pterygota</taxon>
        <taxon>Neoptera</taxon>
        <taxon>Paraneoptera</taxon>
        <taxon>Hemiptera</taxon>
        <taxon>Sternorrhyncha</taxon>
        <taxon>Psylloidea</taxon>
        <taxon>Psyllidae</taxon>
        <taxon>Diaphorininae</taxon>
        <taxon>Diaphorina</taxon>
    </lineage>
</organism>
<dbReference type="InterPro" id="IPR036872">
    <property type="entry name" value="CH_dom_sf"/>
</dbReference>
<dbReference type="PANTHER" id="PTHR23349">
    <property type="entry name" value="BASIC HELIX-LOOP-HELIX TRANSCRIPTION FACTOR, TWIST"/>
    <property type="match status" value="1"/>
</dbReference>
<protein>
    <submittedName>
        <fullName evidence="4">Protein atonal homolog 7-B-like</fullName>
    </submittedName>
</protein>
<dbReference type="PaxDb" id="121845-A0A1S3DIZ9"/>
<dbReference type="Gene3D" id="4.10.280.10">
    <property type="entry name" value="Helix-loop-helix DNA-binding domain"/>
    <property type="match status" value="1"/>
</dbReference>
<dbReference type="CDD" id="cd11418">
    <property type="entry name" value="bHLH_TS_ASCL"/>
    <property type="match status" value="1"/>
</dbReference>
<dbReference type="GO" id="GO:0032502">
    <property type="term" value="P:developmental process"/>
    <property type="evidence" value="ECO:0007669"/>
    <property type="project" value="TreeGrafter"/>
</dbReference>
<proteinExistence type="predicted"/>
<evidence type="ECO:0000313" key="4">
    <source>
        <dbReference type="RefSeq" id="XP_008481959.1"/>
    </source>
</evidence>
<dbReference type="PROSITE" id="PS50888">
    <property type="entry name" value="BHLH"/>
    <property type="match status" value="1"/>
</dbReference>
<dbReference type="STRING" id="121845.A0A1S3DIZ9"/>
<feature type="domain" description="BHLH" evidence="2">
    <location>
        <begin position="21"/>
        <end position="76"/>
    </location>
</feature>
<name>A0A1S3DIZ9_DIACI</name>
<accession>A0A1S3DIZ9</accession>
<dbReference type="Pfam" id="PF00010">
    <property type="entry name" value="HLH"/>
    <property type="match status" value="1"/>
</dbReference>
<dbReference type="GeneID" id="103518659"/>
<reference evidence="4" key="1">
    <citation type="submission" date="2025-08" db="UniProtKB">
        <authorList>
            <consortium name="RefSeq"/>
        </authorList>
    </citation>
    <scope>IDENTIFICATION</scope>
</reference>
<dbReference type="KEGG" id="dci:103518659"/>
<evidence type="ECO:0000259" key="2">
    <source>
        <dbReference type="PROSITE" id="PS50888"/>
    </source>
</evidence>
<sequence>MEVGSPNNLTAITLGSAISPSTTAKRNARERRRVQAVNEAFCKLRRLVPLMRTKDRSKRVSKLKTLASAIEYIAVLSDILSSHQESWIYRDRGIEVSMEKVEKTLVNILTMVDLHNYSPANSFTNKLANWTTLNSKRYEYSENVVSYKIMYEYM</sequence>
<dbReference type="InterPro" id="IPR011598">
    <property type="entry name" value="bHLH_dom"/>
</dbReference>
<evidence type="ECO:0000313" key="3">
    <source>
        <dbReference type="Proteomes" id="UP000079169"/>
    </source>
</evidence>
<dbReference type="Gene3D" id="1.10.418.10">
    <property type="entry name" value="Calponin-like domain"/>
    <property type="match status" value="1"/>
</dbReference>
<keyword evidence="1" id="KW-0238">DNA-binding</keyword>
<dbReference type="GO" id="GO:0000977">
    <property type="term" value="F:RNA polymerase II transcription regulatory region sequence-specific DNA binding"/>
    <property type="evidence" value="ECO:0007669"/>
    <property type="project" value="TreeGrafter"/>
</dbReference>
<dbReference type="RefSeq" id="XP_008481959.1">
    <property type="nucleotide sequence ID" value="XM_008483737.1"/>
</dbReference>
<dbReference type="GO" id="GO:0046983">
    <property type="term" value="F:protein dimerization activity"/>
    <property type="evidence" value="ECO:0007669"/>
    <property type="project" value="InterPro"/>
</dbReference>
<dbReference type="Proteomes" id="UP000079169">
    <property type="component" value="Unplaced"/>
</dbReference>
<dbReference type="InterPro" id="IPR050283">
    <property type="entry name" value="E-box_TF_Regulators"/>
</dbReference>
<dbReference type="SMART" id="SM00353">
    <property type="entry name" value="HLH"/>
    <property type="match status" value="1"/>
</dbReference>
<keyword evidence="3" id="KW-1185">Reference proteome</keyword>
<dbReference type="AlphaFoldDB" id="A0A1S3DIZ9"/>